<reference evidence="3 4" key="1">
    <citation type="submission" date="2022-07" db="EMBL/GenBank/DDBJ databases">
        <title>Novel species in genus cellulomonas.</title>
        <authorList>
            <person name="Ye L."/>
        </authorList>
    </citation>
    <scope>NUCLEOTIDE SEQUENCE [LARGE SCALE GENOMIC DNA]</scope>
    <source>
        <strain evidence="4">zg-Y338</strain>
    </source>
</reference>
<dbReference type="Proteomes" id="UP001316189">
    <property type="component" value="Chromosome"/>
</dbReference>
<dbReference type="EMBL" id="CP101988">
    <property type="protein sequence ID" value="UUI74728.1"/>
    <property type="molecule type" value="Genomic_DNA"/>
</dbReference>
<gene>
    <name evidence="3" type="ORF">NP064_13165</name>
</gene>
<accession>A0ABY5KY00</accession>
<protein>
    <recommendedName>
        <fullName evidence="2">UPF0235 protein NP064_13165</fullName>
    </recommendedName>
</protein>
<evidence type="ECO:0000256" key="2">
    <source>
        <dbReference type="HAMAP-Rule" id="MF_00634"/>
    </source>
</evidence>
<dbReference type="Gene3D" id="3.30.1200.10">
    <property type="entry name" value="YggU-like"/>
    <property type="match status" value="1"/>
</dbReference>
<organism evidence="3 4">
    <name type="scientific">Cellulomonas chengniuliangii</name>
    <dbReference type="NCBI Taxonomy" id="2968084"/>
    <lineage>
        <taxon>Bacteria</taxon>
        <taxon>Bacillati</taxon>
        <taxon>Actinomycetota</taxon>
        <taxon>Actinomycetes</taxon>
        <taxon>Micrococcales</taxon>
        <taxon>Cellulomonadaceae</taxon>
        <taxon>Cellulomonas</taxon>
    </lineage>
</organism>
<comment type="similarity">
    <text evidence="1 2">Belongs to the UPF0235 family.</text>
</comment>
<dbReference type="InterPro" id="IPR036591">
    <property type="entry name" value="YggU-like_sf"/>
</dbReference>
<dbReference type="SUPFAM" id="SSF69786">
    <property type="entry name" value="YggU-like"/>
    <property type="match status" value="1"/>
</dbReference>
<dbReference type="HAMAP" id="MF_00634">
    <property type="entry name" value="UPF0235"/>
    <property type="match status" value="1"/>
</dbReference>
<evidence type="ECO:0000313" key="4">
    <source>
        <dbReference type="Proteomes" id="UP001316189"/>
    </source>
</evidence>
<name>A0ABY5KY00_9CELL</name>
<sequence>MRVAIRVKPGASRTRVGGLHGDRLVVAVQSRAVEGAATEAALAAVAEACGVRRRAVSLVTGATSRDKVVEVDVPAGDEPALQALVEGLRTGATRR</sequence>
<proteinExistence type="inferred from homology"/>
<evidence type="ECO:0000256" key="1">
    <source>
        <dbReference type="ARBA" id="ARBA00010364"/>
    </source>
</evidence>
<dbReference type="InterPro" id="IPR003746">
    <property type="entry name" value="DUF167"/>
</dbReference>
<dbReference type="PANTHER" id="PTHR13420">
    <property type="entry name" value="UPF0235 PROTEIN C15ORF40"/>
    <property type="match status" value="1"/>
</dbReference>
<keyword evidence="4" id="KW-1185">Reference proteome</keyword>
<dbReference type="NCBIfam" id="TIGR00251">
    <property type="entry name" value="DUF167 family protein"/>
    <property type="match status" value="1"/>
</dbReference>
<dbReference type="SMART" id="SM01152">
    <property type="entry name" value="DUF167"/>
    <property type="match status" value="1"/>
</dbReference>
<dbReference type="Pfam" id="PF02594">
    <property type="entry name" value="DUF167"/>
    <property type="match status" value="1"/>
</dbReference>
<dbReference type="RefSeq" id="WP_227570416.1">
    <property type="nucleotide sequence ID" value="NZ_CP101988.1"/>
</dbReference>
<dbReference type="PANTHER" id="PTHR13420:SF7">
    <property type="entry name" value="UPF0235 PROTEIN C15ORF40"/>
    <property type="match status" value="1"/>
</dbReference>
<evidence type="ECO:0000313" key="3">
    <source>
        <dbReference type="EMBL" id="UUI74728.1"/>
    </source>
</evidence>